<dbReference type="Proteomes" id="UP001183629">
    <property type="component" value="Unassembled WGS sequence"/>
</dbReference>
<protein>
    <submittedName>
        <fullName evidence="1">Uncharacterized protein</fullName>
    </submittedName>
</protein>
<reference evidence="1 2" key="1">
    <citation type="submission" date="2023-07" db="EMBL/GenBank/DDBJ databases">
        <title>Sequencing the genomes of 1000 actinobacteria strains.</title>
        <authorList>
            <person name="Klenk H.-P."/>
        </authorList>
    </citation>
    <scope>NUCLEOTIDE SEQUENCE [LARGE SCALE GENOMIC DNA]</scope>
    <source>
        <strain evidence="1 2">DSM 44711</strain>
    </source>
</reference>
<proteinExistence type="predicted"/>
<comment type="caution">
    <text evidence="1">The sequence shown here is derived from an EMBL/GenBank/DDBJ whole genome shotgun (WGS) entry which is preliminary data.</text>
</comment>
<dbReference type="EMBL" id="JAVDYC010000001">
    <property type="protein sequence ID" value="MDR7327391.1"/>
    <property type="molecule type" value="Genomic_DNA"/>
</dbReference>
<accession>A0AAE3ZX16</accession>
<name>A0AAE3ZX16_9ACTN</name>
<sequence>MTTRERAVLDALLSAGIDNADALRAQAARAVVVGGCSCGCPSVDFEPYRGIGMTIRVNAVVPGTDEQLFLYTIVDPRRGELLGGIEWFTVGDTVAPELPAPELLDITPA</sequence>
<evidence type="ECO:0000313" key="1">
    <source>
        <dbReference type="EMBL" id="MDR7327391.1"/>
    </source>
</evidence>
<gene>
    <name evidence="1" type="ORF">J2S44_007641</name>
</gene>
<evidence type="ECO:0000313" key="2">
    <source>
        <dbReference type="Proteomes" id="UP001183629"/>
    </source>
</evidence>
<dbReference type="AlphaFoldDB" id="A0AAE3ZX16"/>
<keyword evidence="2" id="KW-1185">Reference proteome</keyword>
<organism evidence="1 2">
    <name type="scientific">Catenuloplanes niger</name>
    <dbReference type="NCBI Taxonomy" id="587534"/>
    <lineage>
        <taxon>Bacteria</taxon>
        <taxon>Bacillati</taxon>
        <taxon>Actinomycetota</taxon>
        <taxon>Actinomycetes</taxon>
        <taxon>Micromonosporales</taxon>
        <taxon>Micromonosporaceae</taxon>
        <taxon>Catenuloplanes</taxon>
    </lineage>
</organism>